<accession>A0A7C3RN92</accession>
<dbReference type="PANTHER" id="PTHR36120:SF2">
    <property type="entry name" value="FUCOSE ISOMERASE"/>
    <property type="match status" value="1"/>
</dbReference>
<sequence>MKVKFLLSPIAYDVENKLREAKEYFGKYITLEESENPDALILLTGGTEELSIPYLKDGLYLLPFGTFNGLAASLEIQAYAKEKGIKTILIPNPEEKTMKILKTLDEIKNKNIGIIGKPSDWLIKSGNYDILKEIGLNIIEISLTEVEENMEEDTELANKIWNLSKEKKISFKELIKATKIYSALKKIIRKYDLIALTIRCFDLAINLKITGCLALSLLNAEGIIASCEGDTEALATMLFSYKLTGKTPFMANLARIDDDTYTFAHCTIAVNVPEYFNLNTHFETLSSVGIEGHIKTDKITILRLGKNHKFTVFTGEVVEKSWENNMCRTQISVRIKEERFLKNPIGNHFIILLGDEEDLISKLEKIGWERV</sequence>
<evidence type="ECO:0008006" key="4">
    <source>
        <dbReference type="Google" id="ProtNLM"/>
    </source>
</evidence>
<organism evidence="3">
    <name type="scientific">Dictyoglomus thermophilum</name>
    <dbReference type="NCBI Taxonomy" id="14"/>
    <lineage>
        <taxon>Bacteria</taxon>
        <taxon>Pseudomonadati</taxon>
        <taxon>Dictyoglomota</taxon>
        <taxon>Dictyoglomia</taxon>
        <taxon>Dictyoglomales</taxon>
        <taxon>Dictyoglomaceae</taxon>
        <taxon>Dictyoglomus</taxon>
    </lineage>
</organism>
<dbReference type="SUPFAM" id="SSF53743">
    <property type="entry name" value="FucI/AraA N-terminal and middle domains"/>
    <property type="match status" value="1"/>
</dbReference>
<comment type="caution">
    <text evidence="3">The sequence shown here is derived from an EMBL/GenBank/DDBJ whole genome shotgun (WGS) entry which is preliminary data.</text>
</comment>
<dbReference type="PANTHER" id="PTHR36120">
    <property type="entry name" value="FUCOSE ISOMERASE"/>
    <property type="match status" value="1"/>
</dbReference>
<gene>
    <name evidence="3" type="ORF">ENW00_09445</name>
</gene>
<dbReference type="AlphaFoldDB" id="A0A7C3RN92"/>
<dbReference type="EMBL" id="DTIN01000043">
    <property type="protein sequence ID" value="HFX14344.1"/>
    <property type="molecule type" value="Genomic_DNA"/>
</dbReference>
<keyword evidence="1" id="KW-0413">Isomerase</keyword>
<evidence type="ECO:0000313" key="3">
    <source>
        <dbReference type="EMBL" id="HFX14344.1"/>
    </source>
</evidence>
<dbReference type="GO" id="GO:0016861">
    <property type="term" value="F:intramolecular oxidoreductase activity, interconverting aldoses and ketoses"/>
    <property type="evidence" value="ECO:0007669"/>
    <property type="project" value="InterPro"/>
</dbReference>
<keyword evidence="2" id="KW-0119">Carbohydrate metabolism</keyword>
<evidence type="ECO:0000256" key="1">
    <source>
        <dbReference type="ARBA" id="ARBA00023235"/>
    </source>
</evidence>
<dbReference type="GO" id="GO:0005737">
    <property type="term" value="C:cytoplasm"/>
    <property type="evidence" value="ECO:0007669"/>
    <property type="project" value="InterPro"/>
</dbReference>
<reference evidence="3" key="1">
    <citation type="journal article" date="2020" name="mSystems">
        <title>Genome- and Community-Level Interaction Insights into Carbon Utilization and Element Cycling Functions of Hydrothermarchaeota in Hydrothermal Sediment.</title>
        <authorList>
            <person name="Zhou Z."/>
            <person name="Liu Y."/>
            <person name="Xu W."/>
            <person name="Pan J."/>
            <person name="Luo Z.H."/>
            <person name="Li M."/>
        </authorList>
    </citation>
    <scope>NUCLEOTIDE SEQUENCE [LARGE SCALE GENOMIC DNA]</scope>
    <source>
        <strain evidence="3">SpSt-81</strain>
    </source>
</reference>
<proteinExistence type="predicted"/>
<protein>
    <recommendedName>
        <fullName evidence="4">Fucose isomerase</fullName>
    </recommendedName>
</protein>
<evidence type="ECO:0000256" key="2">
    <source>
        <dbReference type="ARBA" id="ARBA00023277"/>
    </source>
</evidence>
<name>A0A7C3RN92_DICTH</name>
<dbReference type="InterPro" id="IPR009015">
    <property type="entry name" value="Fucose_isomerase_N/cen_sf"/>
</dbReference>
<dbReference type="GO" id="GO:0005996">
    <property type="term" value="P:monosaccharide metabolic process"/>
    <property type="evidence" value="ECO:0007669"/>
    <property type="project" value="InterPro"/>
</dbReference>